<dbReference type="InterPro" id="IPR038503">
    <property type="entry name" value="SpoIIIAH_sf"/>
</dbReference>
<dbReference type="InterPro" id="IPR024232">
    <property type="entry name" value="SpoIIIAH"/>
</dbReference>
<evidence type="ECO:0000313" key="2">
    <source>
        <dbReference type="Proteomes" id="UP000276301"/>
    </source>
</evidence>
<evidence type="ECO:0000313" key="1">
    <source>
        <dbReference type="EMBL" id="RLL14571.1"/>
    </source>
</evidence>
<keyword evidence="2" id="KW-1185">Reference proteome</keyword>
<organism evidence="1 2">
    <name type="scientific">Anaerotruncus massiliensis</name>
    <name type="common">ex Liu et al. 2021</name>
    <dbReference type="NCBI Taxonomy" id="2321404"/>
    <lineage>
        <taxon>Bacteria</taxon>
        <taxon>Bacillati</taxon>
        <taxon>Bacillota</taxon>
        <taxon>Clostridia</taxon>
        <taxon>Eubacteriales</taxon>
        <taxon>Oscillospiraceae</taxon>
        <taxon>Anaerotruncus</taxon>
    </lineage>
</organism>
<dbReference type="Proteomes" id="UP000276301">
    <property type="component" value="Unassembled WGS sequence"/>
</dbReference>
<comment type="caution">
    <text evidence="1">The sequence shown here is derived from an EMBL/GenBank/DDBJ whole genome shotgun (WGS) entry which is preliminary data.</text>
</comment>
<dbReference type="Pfam" id="PF12685">
    <property type="entry name" value="SpoIIIAH"/>
    <property type="match status" value="1"/>
</dbReference>
<reference evidence="1 2" key="1">
    <citation type="submission" date="2018-10" db="EMBL/GenBank/DDBJ databases">
        <title>Anaerotruncus faecis sp. nov., isolated from human feces.</title>
        <authorList>
            <person name="Wang Y.-J."/>
        </authorList>
    </citation>
    <scope>NUCLEOTIDE SEQUENCE [LARGE SCALE GENOMIC DNA]</scope>
    <source>
        <strain evidence="1 2">22A2-44</strain>
    </source>
</reference>
<proteinExistence type="predicted"/>
<dbReference type="Gene3D" id="1.10.287.4300">
    <property type="entry name" value="Stage III sporulation protein AH-like"/>
    <property type="match status" value="1"/>
</dbReference>
<sequence length="195" mass="21432">MAISSVYQKRRNPRMNMIIGKKQIILASLVVGLGLAVYVNYQFARTDGDLTATGALANDKNYGDAQLVDANDPTVDDIDGEAYFAEAKVTRQRSRDESVETLKNMMASADVDPDIKAEMALKATEIAKSIETEGKIENLIKAKGFEDCMVYYDTDNVDVVVKTEGLEADQVAQMKDIILKETSIPVENISIVEIS</sequence>
<protein>
    <submittedName>
        <fullName evidence="1">SpoIIIAH-like family protein</fullName>
    </submittedName>
</protein>
<accession>A0A498D4I5</accession>
<dbReference type="AlphaFoldDB" id="A0A498D4I5"/>
<name>A0A498D4I5_9FIRM</name>
<dbReference type="EMBL" id="RCHT01000001">
    <property type="protein sequence ID" value="RLL14571.1"/>
    <property type="molecule type" value="Genomic_DNA"/>
</dbReference>
<gene>
    <name evidence="1" type="ORF">D4A47_00895</name>
</gene>